<evidence type="ECO:0000313" key="1">
    <source>
        <dbReference type="EMBL" id="CAI9724349.1"/>
    </source>
</evidence>
<name>A0AA36AZ00_OCTVU</name>
<proteinExistence type="predicted"/>
<accession>A0AA36AZ00</accession>
<reference evidence="1" key="1">
    <citation type="submission" date="2023-08" db="EMBL/GenBank/DDBJ databases">
        <authorList>
            <person name="Alioto T."/>
            <person name="Alioto T."/>
            <person name="Gomez Garrido J."/>
        </authorList>
    </citation>
    <scope>NUCLEOTIDE SEQUENCE</scope>
</reference>
<evidence type="ECO:0000313" key="2">
    <source>
        <dbReference type="Proteomes" id="UP001162480"/>
    </source>
</evidence>
<organism evidence="1 2">
    <name type="scientific">Octopus vulgaris</name>
    <name type="common">Common octopus</name>
    <dbReference type="NCBI Taxonomy" id="6645"/>
    <lineage>
        <taxon>Eukaryota</taxon>
        <taxon>Metazoa</taxon>
        <taxon>Spiralia</taxon>
        <taxon>Lophotrochozoa</taxon>
        <taxon>Mollusca</taxon>
        <taxon>Cephalopoda</taxon>
        <taxon>Coleoidea</taxon>
        <taxon>Octopodiformes</taxon>
        <taxon>Octopoda</taxon>
        <taxon>Incirrata</taxon>
        <taxon>Octopodidae</taxon>
        <taxon>Octopus</taxon>
    </lineage>
</organism>
<dbReference type="AlphaFoldDB" id="A0AA36AZ00"/>
<dbReference type="EMBL" id="OX597819">
    <property type="protein sequence ID" value="CAI9724349.1"/>
    <property type="molecule type" value="Genomic_DNA"/>
</dbReference>
<keyword evidence="2" id="KW-1185">Reference proteome</keyword>
<sequence>MKKKVGFTIRIDEIYASQTKKSQTYQIKFQLEFSINDDHIPFRGMEEKGHLHDKSPEKIKPYSPPYPPIPVITYESIF</sequence>
<dbReference type="Proteomes" id="UP001162480">
    <property type="component" value="Chromosome 6"/>
</dbReference>
<protein>
    <submittedName>
        <fullName evidence="1">Uncharacterized protein</fullName>
    </submittedName>
</protein>
<gene>
    <name evidence="1" type="ORF">OCTVUL_1B025053</name>
</gene>